<keyword evidence="7" id="KW-1185">Reference proteome</keyword>
<dbReference type="Pfam" id="PF06114">
    <property type="entry name" value="Peptidase_M78"/>
    <property type="match status" value="1"/>
</dbReference>
<evidence type="ECO:0000256" key="3">
    <source>
        <dbReference type="ARBA" id="ARBA00023125"/>
    </source>
</evidence>
<dbReference type="InterPro" id="IPR050807">
    <property type="entry name" value="TransReg_Diox_bact_type"/>
</dbReference>
<evidence type="ECO:0000256" key="2">
    <source>
        <dbReference type="ARBA" id="ARBA00023015"/>
    </source>
</evidence>
<protein>
    <recommendedName>
        <fullName evidence="5">HTH cro/C1-type domain-containing protein</fullName>
    </recommendedName>
</protein>
<proteinExistence type="inferred from homology"/>
<sequence>MAVERSAYLGPRLRRLRRDLGLTQPDLAAALEISASYVSLIESNQRPMTADLLLRLARTYHIDLSDFAGDGGEAFTRRLQAALKDPLFADLDLPRLQSADVAANYPGITEAFLRLHSAYGAEQRVLAEGPRDADSDDADPVVEVRRLLLARRNHFPALDEAAEALSGAVADAGGLQPFIEARHRLRVRRLPPDIMAGQVRRHDPHHRAIFLDDSLDGPTARFHLAVQLAYLSLPRELDRAEADSGLADSNARRLVRRTLANYAGAAILMPYAAFHRAAEERRYDVEALARRFEVTWEAAAHRLTTLARPGQEGVPFSFIRIDAAGNVSKRYDGAAFPFAGQGGGCPLWSIHTTFRTPGRVVTQWLQLPDGQRFLSVARAEESGGGGHGLPRTERAVALVCAAEHAGRLIYAEPATDPTPIGITCRLCQRARCHARALPPIGRQILPDDYHRGRAPLGYADD</sequence>
<feature type="domain" description="HTH cro/C1-type" evidence="5">
    <location>
        <begin position="13"/>
        <end position="67"/>
    </location>
</feature>
<dbReference type="AlphaFoldDB" id="A0A1H8GN22"/>
<evidence type="ECO:0000256" key="1">
    <source>
        <dbReference type="ARBA" id="ARBA00007227"/>
    </source>
</evidence>
<dbReference type="EMBL" id="FOCF01000007">
    <property type="protein sequence ID" value="SEN45422.1"/>
    <property type="molecule type" value="Genomic_DNA"/>
</dbReference>
<evidence type="ECO:0000313" key="6">
    <source>
        <dbReference type="EMBL" id="SEN45422.1"/>
    </source>
</evidence>
<dbReference type="InterPro" id="IPR010359">
    <property type="entry name" value="IrrE_HExxH"/>
</dbReference>
<dbReference type="STRING" id="1166340.SAMN05192583_2830"/>
<dbReference type="InterPro" id="IPR018653">
    <property type="entry name" value="ScfR_C"/>
</dbReference>
<dbReference type="GO" id="GO:0003677">
    <property type="term" value="F:DNA binding"/>
    <property type="evidence" value="ECO:0007669"/>
    <property type="project" value="UniProtKB-KW"/>
</dbReference>
<dbReference type="SUPFAM" id="SSF47413">
    <property type="entry name" value="lambda repressor-like DNA-binding domains"/>
    <property type="match status" value="1"/>
</dbReference>
<dbReference type="CDD" id="cd00093">
    <property type="entry name" value="HTH_XRE"/>
    <property type="match status" value="1"/>
</dbReference>
<dbReference type="GO" id="GO:0005829">
    <property type="term" value="C:cytosol"/>
    <property type="evidence" value="ECO:0007669"/>
    <property type="project" value="TreeGrafter"/>
</dbReference>
<dbReference type="PIRSF" id="PIRSF019251">
    <property type="entry name" value="Rv0465c"/>
    <property type="match status" value="1"/>
</dbReference>
<dbReference type="InterPro" id="IPR001387">
    <property type="entry name" value="Cro/C1-type_HTH"/>
</dbReference>
<dbReference type="Pfam" id="PF09856">
    <property type="entry name" value="ScfRs"/>
    <property type="match status" value="1"/>
</dbReference>
<dbReference type="Proteomes" id="UP000199206">
    <property type="component" value="Unassembled WGS sequence"/>
</dbReference>
<keyword evidence="4" id="KW-0804">Transcription</keyword>
<dbReference type="InterPro" id="IPR026281">
    <property type="entry name" value="HTH_RamB"/>
</dbReference>
<dbReference type="Gene3D" id="1.10.260.40">
    <property type="entry name" value="lambda repressor-like DNA-binding domains"/>
    <property type="match status" value="1"/>
</dbReference>
<organism evidence="6 7">
    <name type="scientific">Sphingomonas gellani</name>
    <dbReference type="NCBI Taxonomy" id="1166340"/>
    <lineage>
        <taxon>Bacteria</taxon>
        <taxon>Pseudomonadati</taxon>
        <taxon>Pseudomonadota</taxon>
        <taxon>Alphaproteobacteria</taxon>
        <taxon>Sphingomonadales</taxon>
        <taxon>Sphingomonadaceae</taxon>
        <taxon>Sphingomonas</taxon>
    </lineage>
</organism>
<gene>
    <name evidence="6" type="ORF">SAMN05192583_2830</name>
</gene>
<dbReference type="PANTHER" id="PTHR46797:SF23">
    <property type="entry name" value="HTH-TYPE TRANSCRIPTIONAL REGULATOR SUTR"/>
    <property type="match status" value="1"/>
</dbReference>
<dbReference type="RefSeq" id="WP_093666346.1">
    <property type="nucleotide sequence ID" value="NZ_FOCF01000007.1"/>
</dbReference>
<dbReference type="PANTHER" id="PTHR46797">
    <property type="entry name" value="HTH-TYPE TRANSCRIPTIONAL REGULATOR"/>
    <property type="match status" value="1"/>
</dbReference>
<comment type="similarity">
    <text evidence="1">Belongs to the short-chain fatty acyl-CoA assimilation regulator (ScfR) family.</text>
</comment>
<evidence type="ECO:0000313" key="7">
    <source>
        <dbReference type="Proteomes" id="UP000199206"/>
    </source>
</evidence>
<keyword evidence="3" id="KW-0238">DNA-binding</keyword>
<reference evidence="7" key="1">
    <citation type="submission" date="2016-10" db="EMBL/GenBank/DDBJ databases">
        <authorList>
            <person name="Varghese N."/>
            <person name="Submissions S."/>
        </authorList>
    </citation>
    <scope>NUCLEOTIDE SEQUENCE [LARGE SCALE GENOMIC DNA]</scope>
    <source>
        <strain evidence="7">S6-262</strain>
    </source>
</reference>
<dbReference type="Pfam" id="PF13560">
    <property type="entry name" value="HTH_31"/>
    <property type="match status" value="1"/>
</dbReference>
<accession>A0A1H8GN22</accession>
<dbReference type="GO" id="GO:0003700">
    <property type="term" value="F:DNA-binding transcription factor activity"/>
    <property type="evidence" value="ECO:0007669"/>
    <property type="project" value="TreeGrafter"/>
</dbReference>
<evidence type="ECO:0000259" key="5">
    <source>
        <dbReference type="PROSITE" id="PS50943"/>
    </source>
</evidence>
<keyword evidence="2" id="KW-0805">Transcription regulation</keyword>
<dbReference type="SMART" id="SM00530">
    <property type="entry name" value="HTH_XRE"/>
    <property type="match status" value="1"/>
</dbReference>
<dbReference type="PROSITE" id="PS50943">
    <property type="entry name" value="HTH_CROC1"/>
    <property type="match status" value="1"/>
</dbReference>
<name>A0A1H8GN22_9SPHN</name>
<dbReference type="InterPro" id="IPR010982">
    <property type="entry name" value="Lambda_DNA-bd_dom_sf"/>
</dbReference>
<dbReference type="OrthoDB" id="1123084at2"/>
<evidence type="ECO:0000256" key="4">
    <source>
        <dbReference type="ARBA" id="ARBA00023163"/>
    </source>
</evidence>